<dbReference type="Gene3D" id="3.30.750.24">
    <property type="entry name" value="STAS domain"/>
    <property type="match status" value="1"/>
</dbReference>
<comment type="caution">
    <text evidence="2">The sequence shown here is derived from an EMBL/GenBank/DDBJ whole genome shotgun (WGS) entry which is preliminary data.</text>
</comment>
<dbReference type="Proteomes" id="UP001519325">
    <property type="component" value="Unassembled WGS sequence"/>
</dbReference>
<name>A0ABS4QJ56_9NOCA</name>
<protein>
    <submittedName>
        <fullName evidence="2">ABC-type transporter Mla MlaB component</fullName>
    </submittedName>
</protein>
<accession>A0ABS4QJ56</accession>
<evidence type="ECO:0000313" key="3">
    <source>
        <dbReference type="Proteomes" id="UP001519325"/>
    </source>
</evidence>
<feature type="domain" description="MlaB-like STAS" evidence="1">
    <location>
        <begin position="11"/>
        <end position="90"/>
    </location>
</feature>
<dbReference type="Pfam" id="PF13466">
    <property type="entry name" value="STAS_2"/>
    <property type="match status" value="1"/>
</dbReference>
<evidence type="ECO:0000259" key="1">
    <source>
        <dbReference type="Pfam" id="PF13466"/>
    </source>
</evidence>
<organism evidence="2 3">
    <name type="scientific">Nocardia goodfellowii</name>
    <dbReference type="NCBI Taxonomy" id="882446"/>
    <lineage>
        <taxon>Bacteria</taxon>
        <taxon>Bacillati</taxon>
        <taxon>Actinomycetota</taxon>
        <taxon>Actinomycetes</taxon>
        <taxon>Mycobacteriales</taxon>
        <taxon>Nocardiaceae</taxon>
        <taxon>Nocardia</taxon>
    </lineage>
</organism>
<dbReference type="SUPFAM" id="SSF52091">
    <property type="entry name" value="SpoIIaa-like"/>
    <property type="match status" value="1"/>
</dbReference>
<reference evidence="2 3" key="1">
    <citation type="submission" date="2021-03" db="EMBL/GenBank/DDBJ databases">
        <title>Sequencing the genomes of 1000 actinobacteria strains.</title>
        <authorList>
            <person name="Klenk H.-P."/>
        </authorList>
    </citation>
    <scope>NUCLEOTIDE SEQUENCE [LARGE SCALE GENOMIC DNA]</scope>
    <source>
        <strain evidence="2 3">DSM 45516</strain>
    </source>
</reference>
<keyword evidence="3" id="KW-1185">Reference proteome</keyword>
<evidence type="ECO:0000313" key="2">
    <source>
        <dbReference type="EMBL" id="MBP2191730.1"/>
    </source>
</evidence>
<dbReference type="EMBL" id="JAGGMR010000001">
    <property type="protein sequence ID" value="MBP2191730.1"/>
    <property type="molecule type" value="Genomic_DNA"/>
</dbReference>
<dbReference type="InterPro" id="IPR058548">
    <property type="entry name" value="MlaB-like_STAS"/>
</dbReference>
<proteinExistence type="predicted"/>
<dbReference type="RefSeq" id="WP_209893793.1">
    <property type="nucleotide sequence ID" value="NZ_JAGGMR010000001.1"/>
</dbReference>
<dbReference type="InterPro" id="IPR036513">
    <property type="entry name" value="STAS_dom_sf"/>
</dbReference>
<sequence>MTADEFGPRAITLAGVADTETTEVWCAQVQAILRSGHDSVRCDVRGLSGCAAAVLAALARIRLTAKRSGGAVQILGADDQLRAVLDLAGLADLLPCAEQESP</sequence>
<gene>
    <name evidence="2" type="ORF">BJ987_004631</name>
</gene>